<dbReference type="AlphaFoldDB" id="D3Q2U2"/>
<evidence type="ECO:0008006" key="4">
    <source>
        <dbReference type="Google" id="ProtNLM"/>
    </source>
</evidence>
<dbReference type="HOGENOM" id="CLU_1413758_0_0_11"/>
<dbReference type="eggNOG" id="COG3599">
    <property type="taxonomic scope" value="Bacteria"/>
</dbReference>
<dbReference type="EMBL" id="CP001778">
    <property type="protein sequence ID" value="ADD45843.1"/>
    <property type="molecule type" value="Genomic_DNA"/>
</dbReference>
<evidence type="ECO:0000256" key="1">
    <source>
        <dbReference type="SAM" id="Coils"/>
    </source>
</evidence>
<sequence>MTDERRIDAATVNAARFELTPLGRRGYQPEEVHELMSRIAGELERRDATEAALRSESERFRLALREWQSRQSQRQNTMTNKPDTNAVLLLSQAQEQAEGYVAQAQDYCRRLIGQARGQAQQVLEQARRQAEEQAERAAAEYREQAGALHSAQAEEQARRLARVQSFLGAVTAAEEQLREARENLAAEVEHLVQEAPS</sequence>
<reference evidence="2 3" key="1">
    <citation type="journal article" date="2009" name="Stand. Genomic Sci.">
        <title>Complete genome sequence of Stackebrandtia nassauensis type strain (LLR-40K-21).</title>
        <authorList>
            <person name="Munk C."/>
            <person name="Lapidus A."/>
            <person name="Copeland A."/>
            <person name="Jando M."/>
            <person name="Mayilraj S."/>
            <person name="Glavina Del Rio T."/>
            <person name="Nolan M."/>
            <person name="Chen F."/>
            <person name="Lucas S."/>
            <person name="Tice H."/>
            <person name="Cheng J.F."/>
            <person name="Han C."/>
            <person name="Detter J.C."/>
            <person name="Bruce D."/>
            <person name="Goodwin L."/>
            <person name="Chain P."/>
            <person name="Pitluck S."/>
            <person name="Goker M."/>
            <person name="Ovchinikova G."/>
            <person name="Pati A."/>
            <person name="Ivanova N."/>
            <person name="Mavromatis K."/>
            <person name="Chen A."/>
            <person name="Palaniappan K."/>
            <person name="Land M."/>
            <person name="Hauser L."/>
            <person name="Chang Y.J."/>
            <person name="Jeffries C.D."/>
            <person name="Bristow J."/>
            <person name="Eisen J.A."/>
            <person name="Markowitz V."/>
            <person name="Hugenholtz P."/>
            <person name="Kyrpides N.C."/>
            <person name="Klenk H.P."/>
        </authorList>
    </citation>
    <scope>NUCLEOTIDE SEQUENCE [LARGE SCALE GENOMIC DNA]</scope>
    <source>
        <strain evidence="3">DSM 44728 / CIP 108903 / NRRL B-16338 / NBRC 102104 / LLR-40K-21</strain>
    </source>
</reference>
<evidence type="ECO:0000313" key="3">
    <source>
        <dbReference type="Proteomes" id="UP000000844"/>
    </source>
</evidence>
<organism evidence="2 3">
    <name type="scientific">Stackebrandtia nassauensis (strain DSM 44728 / CIP 108903 / NRRL B-16338 / NBRC 102104 / LLR-40K-21)</name>
    <dbReference type="NCBI Taxonomy" id="446470"/>
    <lineage>
        <taxon>Bacteria</taxon>
        <taxon>Bacillati</taxon>
        <taxon>Actinomycetota</taxon>
        <taxon>Actinomycetes</taxon>
        <taxon>Glycomycetales</taxon>
        <taxon>Glycomycetaceae</taxon>
        <taxon>Stackebrandtia</taxon>
    </lineage>
</organism>
<name>D3Q2U2_STANL</name>
<dbReference type="STRING" id="446470.Snas_6222"/>
<evidence type="ECO:0000313" key="2">
    <source>
        <dbReference type="EMBL" id="ADD45843.1"/>
    </source>
</evidence>
<dbReference type="RefSeq" id="WP_013021414.1">
    <property type="nucleotide sequence ID" value="NC_013947.1"/>
</dbReference>
<gene>
    <name evidence="2" type="ordered locus">Snas_6222</name>
</gene>
<dbReference type="Proteomes" id="UP000000844">
    <property type="component" value="Chromosome"/>
</dbReference>
<dbReference type="KEGG" id="sna:Snas_6222"/>
<accession>D3Q2U2</accession>
<proteinExistence type="predicted"/>
<keyword evidence="1" id="KW-0175">Coiled coil</keyword>
<keyword evidence="3" id="KW-1185">Reference proteome</keyword>
<dbReference type="OrthoDB" id="4210347at2"/>
<feature type="coiled-coil region" evidence="1">
    <location>
        <begin position="116"/>
        <end position="194"/>
    </location>
</feature>
<protein>
    <recommendedName>
        <fullName evidence="4">Antigen 84</fullName>
    </recommendedName>
</protein>